<dbReference type="AlphaFoldDB" id="A0A238JGG4"/>
<dbReference type="PANTHER" id="PTHR35936:SF35">
    <property type="entry name" value="L-CYSTINE-BINDING PROTEIN TCYJ"/>
    <property type="match status" value="1"/>
</dbReference>
<gene>
    <name evidence="3" type="ORF">TRP8649_03173</name>
</gene>
<reference evidence="4" key="1">
    <citation type="submission" date="2017-05" db="EMBL/GenBank/DDBJ databases">
        <authorList>
            <person name="Rodrigo-Torres L."/>
            <person name="Arahal R. D."/>
            <person name="Lucena T."/>
        </authorList>
    </citation>
    <scope>NUCLEOTIDE SEQUENCE [LARGE SCALE GENOMIC DNA]</scope>
    <source>
        <strain evidence="4">CECT 8649</strain>
    </source>
</reference>
<evidence type="ECO:0000313" key="3">
    <source>
        <dbReference type="EMBL" id="SMX29042.1"/>
    </source>
</evidence>
<keyword evidence="4" id="KW-1185">Reference proteome</keyword>
<feature type="chain" id="PRO_5012308465" evidence="1">
    <location>
        <begin position="23"/>
        <end position="364"/>
    </location>
</feature>
<dbReference type="PROSITE" id="PS51782">
    <property type="entry name" value="LYSM"/>
    <property type="match status" value="1"/>
</dbReference>
<dbReference type="InterPro" id="IPR036779">
    <property type="entry name" value="LysM_dom_sf"/>
</dbReference>
<protein>
    <submittedName>
        <fullName evidence="3">Bacterial extracellular solute-binding proteins, family 3</fullName>
    </submittedName>
</protein>
<feature type="signal peptide" evidence="1">
    <location>
        <begin position="1"/>
        <end position="22"/>
    </location>
</feature>
<dbReference type="CDD" id="cd00118">
    <property type="entry name" value="LysM"/>
    <property type="match status" value="1"/>
</dbReference>
<evidence type="ECO:0000259" key="2">
    <source>
        <dbReference type="PROSITE" id="PS51782"/>
    </source>
</evidence>
<dbReference type="EMBL" id="FXXP01000002">
    <property type="protein sequence ID" value="SMX29042.1"/>
    <property type="molecule type" value="Genomic_DNA"/>
</dbReference>
<dbReference type="PANTHER" id="PTHR35936">
    <property type="entry name" value="MEMBRANE-BOUND LYTIC MUREIN TRANSGLYCOSYLASE F"/>
    <property type="match status" value="1"/>
</dbReference>
<evidence type="ECO:0000256" key="1">
    <source>
        <dbReference type="SAM" id="SignalP"/>
    </source>
</evidence>
<dbReference type="SUPFAM" id="SSF53850">
    <property type="entry name" value="Periplasmic binding protein-like II"/>
    <property type="match status" value="1"/>
</dbReference>
<organism evidence="3 4">
    <name type="scientific">Pelagimonas phthalicica</name>
    <dbReference type="NCBI Taxonomy" id="1037362"/>
    <lineage>
        <taxon>Bacteria</taxon>
        <taxon>Pseudomonadati</taxon>
        <taxon>Pseudomonadota</taxon>
        <taxon>Alphaproteobacteria</taxon>
        <taxon>Rhodobacterales</taxon>
        <taxon>Roseobacteraceae</taxon>
        <taxon>Pelagimonas</taxon>
    </lineage>
</organism>
<dbReference type="RefSeq" id="WP_099246809.1">
    <property type="nucleotide sequence ID" value="NZ_FXXP01000002.1"/>
</dbReference>
<feature type="domain" description="LysM" evidence="2">
    <location>
        <begin position="28"/>
        <end position="78"/>
    </location>
</feature>
<sequence>MLKHLSVLAASALVAGTLSASAQETCGGIYTVGRGDSLSLIADKLYKNVGQWTSIHSNNSDKIGGNPNNIRVGMKLRMACINGLPTGLEGGTPIEAIKAAAVAPAAPLVVAPGNAETRKKINILTGDDFAPFTDRGLPKGGILAEVVEEAMKAANPKEGYAIHWVNDWSAHHEPLLSNALLDIGFPWFKPDCDADPETYRCANLNFSDSMFEVLMLLFVDKSRPIAFVSDDDLAGKTLCRPKGYSTYIFDQHGRNWLKNNHINLHIEPSPADCFDALVEGTVDGVVLNEFTGRKKIKEMNLGDKVEVAKGQPISVDGNHMVVHKSHPNGPELLAEFEKGLAMIKENGTYQRIIDEHMSRIWAEF</sequence>
<proteinExistence type="predicted"/>
<dbReference type="Proteomes" id="UP000225972">
    <property type="component" value="Unassembled WGS sequence"/>
</dbReference>
<dbReference type="InterPro" id="IPR018392">
    <property type="entry name" value="LysM"/>
</dbReference>
<dbReference type="Gene3D" id="3.10.350.10">
    <property type="entry name" value="LysM domain"/>
    <property type="match status" value="1"/>
</dbReference>
<evidence type="ECO:0000313" key="4">
    <source>
        <dbReference type="Proteomes" id="UP000225972"/>
    </source>
</evidence>
<accession>A0A238JGG4</accession>
<keyword evidence="1" id="KW-0732">Signal</keyword>
<dbReference type="OrthoDB" id="8479038at2"/>
<name>A0A238JGG4_9RHOB</name>
<dbReference type="Gene3D" id="3.40.190.10">
    <property type="entry name" value="Periplasmic binding protein-like II"/>
    <property type="match status" value="2"/>
</dbReference>